<dbReference type="Proteomes" id="UP001341840">
    <property type="component" value="Unassembled WGS sequence"/>
</dbReference>
<evidence type="ECO:0000313" key="2">
    <source>
        <dbReference type="EMBL" id="MED6137424.1"/>
    </source>
</evidence>
<feature type="transmembrane region" description="Helical" evidence="1">
    <location>
        <begin position="63"/>
        <end position="89"/>
    </location>
</feature>
<organism evidence="2 3">
    <name type="scientific">Stylosanthes scabra</name>
    <dbReference type="NCBI Taxonomy" id="79078"/>
    <lineage>
        <taxon>Eukaryota</taxon>
        <taxon>Viridiplantae</taxon>
        <taxon>Streptophyta</taxon>
        <taxon>Embryophyta</taxon>
        <taxon>Tracheophyta</taxon>
        <taxon>Spermatophyta</taxon>
        <taxon>Magnoliopsida</taxon>
        <taxon>eudicotyledons</taxon>
        <taxon>Gunneridae</taxon>
        <taxon>Pentapetalae</taxon>
        <taxon>rosids</taxon>
        <taxon>fabids</taxon>
        <taxon>Fabales</taxon>
        <taxon>Fabaceae</taxon>
        <taxon>Papilionoideae</taxon>
        <taxon>50 kb inversion clade</taxon>
        <taxon>dalbergioids sensu lato</taxon>
        <taxon>Dalbergieae</taxon>
        <taxon>Pterocarpus clade</taxon>
        <taxon>Stylosanthes</taxon>
    </lineage>
</organism>
<name>A0ABU6SLY9_9FABA</name>
<keyword evidence="1" id="KW-0472">Membrane</keyword>
<gene>
    <name evidence="2" type="ORF">PIB30_064909</name>
</gene>
<accession>A0ABU6SLY9</accession>
<keyword evidence="3" id="KW-1185">Reference proteome</keyword>
<keyword evidence="1" id="KW-1133">Transmembrane helix</keyword>
<evidence type="ECO:0000313" key="3">
    <source>
        <dbReference type="Proteomes" id="UP001341840"/>
    </source>
</evidence>
<comment type="caution">
    <text evidence="2">The sequence shown here is derived from an EMBL/GenBank/DDBJ whole genome shotgun (WGS) entry which is preliminary data.</text>
</comment>
<dbReference type="EMBL" id="JASCZI010061055">
    <property type="protein sequence ID" value="MED6137424.1"/>
    <property type="molecule type" value="Genomic_DNA"/>
</dbReference>
<protein>
    <submittedName>
        <fullName evidence="2">Uncharacterized protein</fullName>
    </submittedName>
</protein>
<sequence>MYLHLILSSFEVRLIKPDWKPKTVVSDFWLHIIEKQRHLEKVRVALIIDKLLLLQTAIHRRPWLLPVLVRGSVLLCHCLFGGFVSLLILAPRAKLPFALAKVTDFVFASHGALQR</sequence>
<evidence type="ECO:0000256" key="1">
    <source>
        <dbReference type="SAM" id="Phobius"/>
    </source>
</evidence>
<keyword evidence="1" id="KW-0812">Transmembrane</keyword>
<reference evidence="2 3" key="1">
    <citation type="journal article" date="2023" name="Plants (Basel)">
        <title>Bridging the Gap: Combining Genomics and Transcriptomics Approaches to Understand Stylosanthes scabra, an Orphan Legume from the Brazilian Caatinga.</title>
        <authorList>
            <person name="Ferreira-Neto J.R.C."/>
            <person name="da Silva M.D."/>
            <person name="Binneck E."/>
            <person name="de Melo N.F."/>
            <person name="da Silva R.H."/>
            <person name="de Melo A.L.T.M."/>
            <person name="Pandolfi V."/>
            <person name="Bustamante F.O."/>
            <person name="Brasileiro-Vidal A.C."/>
            <person name="Benko-Iseppon A.M."/>
        </authorList>
    </citation>
    <scope>NUCLEOTIDE SEQUENCE [LARGE SCALE GENOMIC DNA]</scope>
    <source>
        <tissue evidence="2">Leaves</tissue>
    </source>
</reference>
<proteinExistence type="predicted"/>